<comment type="caution">
    <text evidence="2">The sequence shown here is derived from an EMBL/GenBank/DDBJ whole genome shotgun (WGS) entry which is preliminary data.</text>
</comment>
<reference evidence="2" key="1">
    <citation type="submission" date="2021-02" db="EMBL/GenBank/DDBJ databases">
        <authorList>
            <person name="Nowell W R."/>
        </authorList>
    </citation>
    <scope>NUCLEOTIDE SEQUENCE</scope>
</reference>
<dbReference type="GO" id="GO:0005737">
    <property type="term" value="C:cytoplasm"/>
    <property type="evidence" value="ECO:0007669"/>
    <property type="project" value="TreeGrafter"/>
</dbReference>
<sequence length="301" mass="34675">MDSIVITREPAKLAVCDTVVDVGGVFDPEKKRFDHHQKTFTDTFHTLRPEKPWTIKLSSAGLIYVHYGRDIIQKLLLQENITNERLTDILFDKMYDSFVQEIDAIDNGINIGENMKYKINTNLSARVDYFNPKWNDENQDEEGGFRQAMNMVGKEFLDKFNYYVKCWWPARELVENAVANRHTVGESDSIIIFDRSVPWRNHLSDIEYEQNLGTTIKYVLYPDKSKTWRIQAVALNETSFESRLPLPAEWCGLRDEVLSVKCGISDCIFVHANGFIGGNKTYDGALTMARKSLELGDEKKL</sequence>
<dbReference type="InterPro" id="IPR003226">
    <property type="entry name" value="MYG1_exonuclease"/>
</dbReference>
<dbReference type="Proteomes" id="UP000663829">
    <property type="component" value="Unassembled WGS sequence"/>
</dbReference>
<dbReference type="Proteomes" id="UP000681722">
    <property type="component" value="Unassembled WGS sequence"/>
</dbReference>
<dbReference type="OrthoDB" id="10265310at2759"/>
<dbReference type="EMBL" id="CAJOBC010000188">
    <property type="protein sequence ID" value="CAF3551629.1"/>
    <property type="molecule type" value="Genomic_DNA"/>
</dbReference>
<evidence type="ECO:0000256" key="1">
    <source>
        <dbReference type="ARBA" id="ARBA00010105"/>
    </source>
</evidence>
<dbReference type="GO" id="GO:0005634">
    <property type="term" value="C:nucleus"/>
    <property type="evidence" value="ECO:0007669"/>
    <property type="project" value="TreeGrafter"/>
</dbReference>
<evidence type="ECO:0000313" key="4">
    <source>
        <dbReference type="Proteomes" id="UP000663829"/>
    </source>
</evidence>
<keyword evidence="4" id="KW-1185">Reference proteome</keyword>
<dbReference type="AlphaFoldDB" id="A0A813QNL2"/>
<protein>
    <recommendedName>
        <fullName evidence="5">MYG1 protein</fullName>
    </recommendedName>
</protein>
<proteinExistence type="inferred from homology"/>
<dbReference type="Pfam" id="PF03690">
    <property type="entry name" value="MYG1_exonuc"/>
    <property type="match status" value="1"/>
</dbReference>
<evidence type="ECO:0008006" key="5">
    <source>
        <dbReference type="Google" id="ProtNLM"/>
    </source>
</evidence>
<gene>
    <name evidence="2" type="ORF">GPM918_LOCUS1852</name>
    <name evidence="3" type="ORF">SRO942_LOCUS1852</name>
</gene>
<organism evidence="2 4">
    <name type="scientific">Didymodactylos carnosus</name>
    <dbReference type="NCBI Taxonomy" id="1234261"/>
    <lineage>
        <taxon>Eukaryota</taxon>
        <taxon>Metazoa</taxon>
        <taxon>Spiralia</taxon>
        <taxon>Gnathifera</taxon>
        <taxon>Rotifera</taxon>
        <taxon>Eurotatoria</taxon>
        <taxon>Bdelloidea</taxon>
        <taxon>Philodinida</taxon>
        <taxon>Philodinidae</taxon>
        <taxon>Didymodactylos</taxon>
    </lineage>
</organism>
<evidence type="ECO:0000313" key="2">
    <source>
        <dbReference type="EMBL" id="CAF0769627.1"/>
    </source>
</evidence>
<dbReference type="PANTHER" id="PTHR11215">
    <property type="entry name" value="METAL DEPENDENT HYDROLASE - RELATED"/>
    <property type="match status" value="1"/>
</dbReference>
<dbReference type="PANTHER" id="PTHR11215:SF1">
    <property type="entry name" value="MYG1 EXONUCLEASE"/>
    <property type="match status" value="1"/>
</dbReference>
<comment type="similarity">
    <text evidence="1">Belongs to the MYG1 family.</text>
</comment>
<accession>A0A813QNL2</accession>
<evidence type="ECO:0000313" key="3">
    <source>
        <dbReference type="EMBL" id="CAF3551629.1"/>
    </source>
</evidence>
<name>A0A813QNL2_9BILA</name>
<dbReference type="EMBL" id="CAJNOQ010000188">
    <property type="protein sequence ID" value="CAF0769627.1"/>
    <property type="molecule type" value="Genomic_DNA"/>
</dbReference>